<gene>
    <name evidence="1" type="ORF">ANIA_08738</name>
</gene>
<dbReference type="VEuPathDB" id="FungiDB:AN8738"/>
<dbReference type="OrthoDB" id="10598129at2759"/>
<organism evidence="1 2">
    <name type="scientific">Emericella nidulans (strain FGSC A4 / ATCC 38163 / CBS 112.46 / NRRL 194 / M139)</name>
    <name type="common">Aspergillus nidulans</name>
    <dbReference type="NCBI Taxonomy" id="227321"/>
    <lineage>
        <taxon>Eukaryota</taxon>
        <taxon>Fungi</taxon>
        <taxon>Dikarya</taxon>
        <taxon>Ascomycota</taxon>
        <taxon>Pezizomycotina</taxon>
        <taxon>Eurotiomycetes</taxon>
        <taxon>Eurotiomycetidae</taxon>
        <taxon>Eurotiales</taxon>
        <taxon>Aspergillaceae</taxon>
        <taxon>Aspergillus</taxon>
        <taxon>Aspergillus subgen. Nidulantes</taxon>
    </lineage>
</organism>
<dbReference type="InParanoid" id="Q5ASJ2"/>
<evidence type="ECO:0000313" key="2">
    <source>
        <dbReference type="Proteomes" id="UP000000560"/>
    </source>
</evidence>
<keyword evidence="2" id="KW-1185">Reference proteome</keyword>
<reference evidence="2" key="2">
    <citation type="journal article" date="2009" name="Fungal Genet. Biol.">
        <title>The 2008 update of the Aspergillus nidulans genome annotation: a community effort.</title>
        <authorList>
            <person name="Wortman J.R."/>
            <person name="Gilsenan J.M."/>
            <person name="Joardar V."/>
            <person name="Deegan J."/>
            <person name="Clutterbuck J."/>
            <person name="Andersen M.R."/>
            <person name="Archer D."/>
            <person name="Bencina M."/>
            <person name="Braus G."/>
            <person name="Coutinho P."/>
            <person name="von Dohren H."/>
            <person name="Doonan J."/>
            <person name="Driessen A.J."/>
            <person name="Durek P."/>
            <person name="Espeso E."/>
            <person name="Fekete E."/>
            <person name="Flipphi M."/>
            <person name="Estrada C.G."/>
            <person name="Geysens S."/>
            <person name="Goldman G."/>
            <person name="de Groot P.W."/>
            <person name="Hansen K."/>
            <person name="Harris S.D."/>
            <person name="Heinekamp T."/>
            <person name="Helmstaedt K."/>
            <person name="Henrissat B."/>
            <person name="Hofmann G."/>
            <person name="Homan T."/>
            <person name="Horio T."/>
            <person name="Horiuchi H."/>
            <person name="James S."/>
            <person name="Jones M."/>
            <person name="Karaffa L."/>
            <person name="Karanyi Z."/>
            <person name="Kato M."/>
            <person name="Keller N."/>
            <person name="Kelly D.E."/>
            <person name="Kiel J.A."/>
            <person name="Kim J.M."/>
            <person name="van der Klei I.J."/>
            <person name="Klis F.M."/>
            <person name="Kovalchuk A."/>
            <person name="Krasevec N."/>
            <person name="Kubicek C.P."/>
            <person name="Liu B."/>
            <person name="Maccabe A."/>
            <person name="Meyer V."/>
            <person name="Mirabito P."/>
            <person name="Miskei M."/>
            <person name="Mos M."/>
            <person name="Mullins J."/>
            <person name="Nelson D.R."/>
            <person name="Nielsen J."/>
            <person name="Oakley B.R."/>
            <person name="Osmani S.A."/>
            <person name="Pakula T."/>
            <person name="Paszewski A."/>
            <person name="Paulsen I."/>
            <person name="Pilsyk S."/>
            <person name="Pocsi I."/>
            <person name="Punt P.J."/>
            <person name="Ram A.F."/>
            <person name="Ren Q."/>
            <person name="Robellet X."/>
            <person name="Robson G."/>
            <person name="Seiboth B."/>
            <person name="van Solingen P."/>
            <person name="Specht T."/>
            <person name="Sun J."/>
            <person name="Taheri-Talesh N."/>
            <person name="Takeshita N."/>
            <person name="Ussery D."/>
            <person name="vanKuyk P.A."/>
            <person name="Visser H."/>
            <person name="van de Vondervoort P.J."/>
            <person name="de Vries R.P."/>
            <person name="Walton J."/>
            <person name="Xiang X."/>
            <person name="Xiong Y."/>
            <person name="Zeng A.P."/>
            <person name="Brandt B.W."/>
            <person name="Cornell M.J."/>
            <person name="van den Hondel C.A."/>
            <person name="Visser J."/>
            <person name="Oliver S.G."/>
            <person name="Turner G."/>
        </authorList>
    </citation>
    <scope>GENOME REANNOTATION</scope>
    <source>
        <strain evidence="2">FGSC A4 / ATCC 38163 / CBS 112.46 / NRRL 194 / M139</strain>
    </source>
</reference>
<dbReference type="Proteomes" id="UP000000560">
    <property type="component" value="Chromosome III"/>
</dbReference>
<evidence type="ECO:0000313" key="1">
    <source>
        <dbReference type="EMBL" id="CBF78129.1"/>
    </source>
</evidence>
<reference evidence="2" key="1">
    <citation type="journal article" date="2005" name="Nature">
        <title>Sequencing of Aspergillus nidulans and comparative analysis with A. fumigatus and A. oryzae.</title>
        <authorList>
            <person name="Galagan J.E."/>
            <person name="Calvo S.E."/>
            <person name="Cuomo C."/>
            <person name="Ma L.J."/>
            <person name="Wortman J.R."/>
            <person name="Batzoglou S."/>
            <person name="Lee S.I."/>
            <person name="Basturkmen M."/>
            <person name="Spevak C.C."/>
            <person name="Clutterbuck J."/>
            <person name="Kapitonov V."/>
            <person name="Jurka J."/>
            <person name="Scazzocchio C."/>
            <person name="Farman M."/>
            <person name="Butler J."/>
            <person name="Purcell S."/>
            <person name="Harris S."/>
            <person name="Braus G.H."/>
            <person name="Draht O."/>
            <person name="Busch S."/>
            <person name="D'Enfert C."/>
            <person name="Bouchier C."/>
            <person name="Goldman G.H."/>
            <person name="Bell-Pedersen D."/>
            <person name="Griffiths-Jones S."/>
            <person name="Doonan J.H."/>
            <person name="Yu J."/>
            <person name="Vienken K."/>
            <person name="Pain A."/>
            <person name="Freitag M."/>
            <person name="Selker E.U."/>
            <person name="Archer D.B."/>
            <person name="Penalva M.A."/>
            <person name="Oakley B.R."/>
            <person name="Momany M."/>
            <person name="Tanaka T."/>
            <person name="Kumagai T."/>
            <person name="Asai K."/>
            <person name="Machida M."/>
            <person name="Nierman W.C."/>
            <person name="Denning D.W."/>
            <person name="Caddick M."/>
            <person name="Hynes M."/>
            <person name="Paoletti M."/>
            <person name="Fischer R."/>
            <person name="Miller B."/>
            <person name="Dyer P."/>
            <person name="Sachs M.S."/>
            <person name="Osmani S.A."/>
            <person name="Birren B.W."/>
        </authorList>
    </citation>
    <scope>NUCLEOTIDE SEQUENCE [LARGE SCALE GENOMIC DNA]</scope>
    <source>
        <strain evidence="2">FGSC A4 / ATCC 38163 / CBS 112.46 / NRRL 194 / M139</strain>
    </source>
</reference>
<accession>C8VA05</accession>
<dbReference type="RefSeq" id="XP_682007.1">
    <property type="nucleotide sequence ID" value="XM_676915.1"/>
</dbReference>
<sequence>MLSEEDAHTYKVRRHPLVRAANTTEAMGSSLIKRLAHTLENQSAKTAVITSRLIGDLVILAPSFFSWCILAAQQSGITVADRPRNAWSIWVGIFTYQSAAWERRQWSMLGVNTVATAIRVDGFHAISNFISGQGLPRHSEHPDLASPKSSLDQLLDESIILALDVSPLICSKRQIATATVLKVCGGVGLIGAKFCELETVEPYGNDSDIASHLPMVGETKSYSNRFSQFT</sequence>
<dbReference type="KEGG" id="ani:ANIA_08738"/>
<dbReference type="AlphaFoldDB" id="Q5ASJ2"/>
<dbReference type="HOGENOM" id="CLU_1204751_0_0_1"/>
<dbReference type="EMBL" id="BN001303">
    <property type="protein sequence ID" value="CBF78129.1"/>
    <property type="molecule type" value="Genomic_DNA"/>
</dbReference>
<protein>
    <submittedName>
        <fullName evidence="1">Uncharacterized protein</fullName>
    </submittedName>
</protein>
<name>Q5ASJ2_EMENI</name>
<accession>Q5ASJ2</accession>
<proteinExistence type="predicted"/>
<dbReference type="GeneID" id="2868313"/>